<accession>A0A2Z7CGE4</accession>
<feature type="region of interest" description="Disordered" evidence="2">
    <location>
        <begin position="275"/>
        <end position="320"/>
    </location>
</feature>
<feature type="compositionally biased region" description="Basic and acidic residues" evidence="2">
    <location>
        <begin position="283"/>
        <end position="306"/>
    </location>
</feature>
<feature type="compositionally biased region" description="Low complexity" evidence="2">
    <location>
        <begin position="615"/>
        <end position="629"/>
    </location>
</feature>
<dbReference type="InterPro" id="IPR013083">
    <property type="entry name" value="Znf_RING/FYVE/PHD"/>
</dbReference>
<dbReference type="Proteomes" id="UP000250235">
    <property type="component" value="Unassembled WGS sequence"/>
</dbReference>
<sequence>MITSSSPFGRCIPNHPFVASCIGADNSDYTDLWVHHPQRQASPDNKASHSKKNNEHERSYNKNNDNGGRRGDKWARAREMVFSCEDSAGKSSNKVEIPSLVGVSSLVQKWRGFEVDAKGSSRRNPNNIAVPASAPSVSNEDDSIGDWESDRTAVSGPPSSRGIDSDVTENERLRVADIIRKLTDDRLTSDSLPHLRTSSDQSEQRCFSPVINSPRMIRGRQAFHDLLLQMERERNNELRGLEARKAVSKCSHRGRIQALLRVRFLRRSLEAREGRQLNGAPADPKRSSLHTRERFNSSDHSCREEVDSPSVSENIPTSNQEEIEITKDEGFHSQNIMDKESSTTLKEYSFDHNSHESSENVQENSPRPQLFAAEHLPLPDKASQYSSCEESELGPLAMKPEEVSNLQVTEANYDVLGDSADSQGEECVIHLAGGEISHPEIGWEEEKGRDWICEVSRPRGDWEDLRKARYQEMLDPFSENEEIRSLLQRGTVSSFLSSGLREQIDQVMLSRAQGQVTLIGNRTQEEEKLPLENARDKDSEVVLSEEGEAEDEVEDSQDEERDEFGIYYDEYEETDQSSTGQQYNEYMDRTTSTHPPSWPQHRGHDVSDYSYPVASSSTYQSLSSTPYSQDHNPSSTTIHPANEMDLLYDLKGHMDQLHQEISELRRSIKCCMTMQMKLQRSIKQEVAITSSHQDDKNAQRNRGSRGRCYICYKRQVDSLLYRCGHMCTCSKCAQELQQGGGKCPICSAPIMDIIQPDLHF</sequence>
<feature type="domain" description="RING-type" evidence="3">
    <location>
        <begin position="708"/>
        <end position="747"/>
    </location>
</feature>
<dbReference type="EMBL" id="KQ998113">
    <property type="protein sequence ID" value="KZV43448.1"/>
    <property type="molecule type" value="Genomic_DNA"/>
</dbReference>
<dbReference type="InterPro" id="IPR001841">
    <property type="entry name" value="Znf_RING"/>
</dbReference>
<evidence type="ECO:0000256" key="2">
    <source>
        <dbReference type="SAM" id="MobiDB-lite"/>
    </source>
</evidence>
<organism evidence="4 5">
    <name type="scientific">Dorcoceras hygrometricum</name>
    <dbReference type="NCBI Taxonomy" id="472368"/>
    <lineage>
        <taxon>Eukaryota</taxon>
        <taxon>Viridiplantae</taxon>
        <taxon>Streptophyta</taxon>
        <taxon>Embryophyta</taxon>
        <taxon>Tracheophyta</taxon>
        <taxon>Spermatophyta</taxon>
        <taxon>Magnoliopsida</taxon>
        <taxon>eudicotyledons</taxon>
        <taxon>Gunneridae</taxon>
        <taxon>Pentapetalae</taxon>
        <taxon>asterids</taxon>
        <taxon>lamiids</taxon>
        <taxon>Lamiales</taxon>
        <taxon>Gesneriaceae</taxon>
        <taxon>Didymocarpoideae</taxon>
        <taxon>Trichosporeae</taxon>
        <taxon>Loxocarpinae</taxon>
        <taxon>Dorcoceras</taxon>
    </lineage>
</organism>
<protein>
    <recommendedName>
        <fullName evidence="3">RING-type domain-containing protein</fullName>
    </recommendedName>
</protein>
<keyword evidence="5" id="KW-1185">Reference proteome</keyword>
<gene>
    <name evidence="4" type="ORF">F511_09891</name>
</gene>
<evidence type="ECO:0000259" key="3">
    <source>
        <dbReference type="PROSITE" id="PS50089"/>
    </source>
</evidence>
<keyword evidence="1" id="KW-0863">Zinc-finger</keyword>
<proteinExistence type="predicted"/>
<feature type="compositionally biased region" description="Acidic residues" evidence="2">
    <location>
        <begin position="543"/>
        <end position="560"/>
    </location>
</feature>
<dbReference type="SUPFAM" id="SSF57850">
    <property type="entry name" value="RING/U-box"/>
    <property type="match status" value="1"/>
</dbReference>
<dbReference type="PANTHER" id="PTHR47820:SF3">
    <property type="entry name" value="OS07G0499800 PROTEIN"/>
    <property type="match status" value="1"/>
</dbReference>
<evidence type="ECO:0000256" key="1">
    <source>
        <dbReference type="PROSITE-ProRule" id="PRU00175"/>
    </source>
</evidence>
<evidence type="ECO:0000313" key="5">
    <source>
        <dbReference type="Proteomes" id="UP000250235"/>
    </source>
</evidence>
<dbReference type="CDD" id="cd16647">
    <property type="entry name" value="mRING-HC-C3HC5_NEU1"/>
    <property type="match status" value="1"/>
</dbReference>
<feature type="region of interest" description="Disordered" evidence="2">
    <location>
        <begin position="117"/>
        <end position="167"/>
    </location>
</feature>
<feature type="compositionally biased region" description="Polar residues" evidence="2">
    <location>
        <begin position="309"/>
        <end position="320"/>
    </location>
</feature>
<name>A0A2Z7CGE4_9LAMI</name>
<dbReference type="GO" id="GO:0008270">
    <property type="term" value="F:zinc ion binding"/>
    <property type="evidence" value="ECO:0007669"/>
    <property type="project" value="UniProtKB-KW"/>
</dbReference>
<dbReference type="Gene3D" id="3.30.40.10">
    <property type="entry name" value="Zinc/RING finger domain, C3HC4 (zinc finger)"/>
    <property type="match status" value="1"/>
</dbReference>
<dbReference type="OrthoDB" id="6078042at2759"/>
<feature type="region of interest" description="Disordered" evidence="2">
    <location>
        <begin position="521"/>
        <end position="560"/>
    </location>
</feature>
<feature type="region of interest" description="Disordered" evidence="2">
    <location>
        <begin position="38"/>
        <end position="71"/>
    </location>
</feature>
<dbReference type="PANTHER" id="PTHR47820">
    <property type="entry name" value="BNAC05G24000D PROTEIN"/>
    <property type="match status" value="1"/>
</dbReference>
<feature type="compositionally biased region" description="Basic and acidic residues" evidence="2">
    <location>
        <begin position="523"/>
        <end position="540"/>
    </location>
</feature>
<dbReference type="AlphaFoldDB" id="A0A2Z7CGE4"/>
<evidence type="ECO:0000313" key="4">
    <source>
        <dbReference type="EMBL" id="KZV43448.1"/>
    </source>
</evidence>
<reference evidence="4 5" key="1">
    <citation type="journal article" date="2015" name="Proc. Natl. Acad. Sci. U.S.A.">
        <title>The resurrection genome of Boea hygrometrica: A blueprint for survival of dehydration.</title>
        <authorList>
            <person name="Xiao L."/>
            <person name="Yang G."/>
            <person name="Zhang L."/>
            <person name="Yang X."/>
            <person name="Zhao S."/>
            <person name="Ji Z."/>
            <person name="Zhou Q."/>
            <person name="Hu M."/>
            <person name="Wang Y."/>
            <person name="Chen M."/>
            <person name="Xu Y."/>
            <person name="Jin H."/>
            <person name="Xiao X."/>
            <person name="Hu G."/>
            <person name="Bao F."/>
            <person name="Hu Y."/>
            <person name="Wan P."/>
            <person name="Li L."/>
            <person name="Deng X."/>
            <person name="Kuang T."/>
            <person name="Xiang C."/>
            <person name="Zhu J.K."/>
            <person name="Oliver M.J."/>
            <person name="He Y."/>
        </authorList>
    </citation>
    <scope>NUCLEOTIDE SEQUENCE [LARGE SCALE GENOMIC DNA]</scope>
    <source>
        <strain evidence="5">cv. XS01</strain>
    </source>
</reference>
<feature type="compositionally biased region" description="Polar residues" evidence="2">
    <location>
        <begin position="630"/>
        <end position="639"/>
    </location>
</feature>
<feature type="region of interest" description="Disordered" evidence="2">
    <location>
        <begin position="587"/>
        <end position="639"/>
    </location>
</feature>
<keyword evidence="1" id="KW-0862">Zinc</keyword>
<keyword evidence="1" id="KW-0479">Metal-binding</keyword>
<dbReference type="PROSITE" id="PS50089">
    <property type="entry name" value="ZF_RING_2"/>
    <property type="match status" value="1"/>
</dbReference>
<dbReference type="Pfam" id="PF13920">
    <property type="entry name" value="zf-C3HC4_3"/>
    <property type="match status" value="1"/>
</dbReference>